<dbReference type="Proteomes" id="UP000663842">
    <property type="component" value="Unassembled WGS sequence"/>
</dbReference>
<dbReference type="PANTHER" id="PTHR30461:SF26">
    <property type="entry name" value="RESOLVASE HOMOLOG YNEB"/>
    <property type="match status" value="1"/>
</dbReference>
<dbReference type="Proteomes" id="UP000663887">
    <property type="component" value="Unassembled WGS sequence"/>
</dbReference>
<protein>
    <recommendedName>
        <fullName evidence="5">Resolvase/invertase-type recombinase catalytic domain-containing protein</fullName>
    </recommendedName>
</protein>
<evidence type="ECO:0000313" key="6">
    <source>
        <dbReference type="EMBL" id="CAF2084481.1"/>
    </source>
</evidence>
<dbReference type="InterPro" id="IPR006118">
    <property type="entry name" value="Recombinase_CS"/>
</dbReference>
<dbReference type="PANTHER" id="PTHR30461">
    <property type="entry name" value="DNA-INVERTASE FROM LAMBDOID PROPHAGE"/>
    <property type="match status" value="1"/>
</dbReference>
<evidence type="ECO:0000313" key="7">
    <source>
        <dbReference type="EMBL" id="CAF3838676.1"/>
    </source>
</evidence>
<comment type="similarity">
    <text evidence="1">Belongs to the site-specific recombinase resolvase family.</text>
</comment>
<sequence>MTKIGYARTSTIEQNLDSQIIALKAANCEIIRTEQKSGSNLTERTELNNILDFIHKGEYLVVTRIDRLARSLKDLQIIADRLKAKGANLYTIEQPVDTSNATGKAFFDMLGVFAEFETNLRRERQADGIAAAKNKGIYKGRPPSISQDKIKQHLLEGKRPTRIAKDLEISRGTVYKVKQLINNQPNLE</sequence>
<dbReference type="GO" id="GO:0003677">
    <property type="term" value="F:DNA binding"/>
    <property type="evidence" value="ECO:0007669"/>
    <property type="project" value="UniProtKB-KW"/>
</dbReference>
<evidence type="ECO:0000256" key="2">
    <source>
        <dbReference type="ARBA" id="ARBA00022908"/>
    </source>
</evidence>
<dbReference type="PROSITE" id="PS00398">
    <property type="entry name" value="RECOMBINASES_2"/>
    <property type="match status" value="1"/>
</dbReference>
<keyword evidence="4" id="KW-0233">DNA recombination</keyword>
<evidence type="ECO:0000256" key="1">
    <source>
        <dbReference type="ARBA" id="ARBA00009913"/>
    </source>
</evidence>
<dbReference type="AlphaFoldDB" id="A0A816SJB1"/>
<dbReference type="InterPro" id="IPR009057">
    <property type="entry name" value="Homeodomain-like_sf"/>
</dbReference>
<evidence type="ECO:0000259" key="5">
    <source>
        <dbReference type="PROSITE" id="PS51736"/>
    </source>
</evidence>
<dbReference type="SMART" id="SM00857">
    <property type="entry name" value="Resolvase"/>
    <property type="match status" value="1"/>
</dbReference>
<dbReference type="Gene3D" id="1.10.10.60">
    <property type="entry name" value="Homeodomain-like"/>
    <property type="match status" value="1"/>
</dbReference>
<name>A0A816SJB1_9BILA</name>
<dbReference type="EMBL" id="CAJNRG010006282">
    <property type="protein sequence ID" value="CAF2084481.1"/>
    <property type="molecule type" value="Genomic_DNA"/>
</dbReference>
<keyword evidence="3" id="KW-0238">DNA-binding</keyword>
<dbReference type="InterPro" id="IPR006120">
    <property type="entry name" value="Resolvase_HTH_dom"/>
</dbReference>
<proteinExistence type="inferred from homology"/>
<dbReference type="CDD" id="cd03768">
    <property type="entry name" value="SR_ResInv"/>
    <property type="match status" value="1"/>
</dbReference>
<dbReference type="InterPro" id="IPR036162">
    <property type="entry name" value="Resolvase-like_N_sf"/>
</dbReference>
<dbReference type="GO" id="GO:0015074">
    <property type="term" value="P:DNA integration"/>
    <property type="evidence" value="ECO:0007669"/>
    <property type="project" value="UniProtKB-KW"/>
</dbReference>
<dbReference type="PROSITE" id="PS51736">
    <property type="entry name" value="RECOMBINASES_3"/>
    <property type="match status" value="1"/>
</dbReference>
<dbReference type="InterPro" id="IPR006119">
    <property type="entry name" value="Resolv_N"/>
</dbReference>
<comment type="caution">
    <text evidence="6">The sequence shown here is derived from an EMBL/GenBank/DDBJ whole genome shotgun (WGS) entry which is preliminary data.</text>
</comment>
<dbReference type="InterPro" id="IPR050639">
    <property type="entry name" value="SSR_resolvase"/>
</dbReference>
<dbReference type="SUPFAM" id="SSF53041">
    <property type="entry name" value="Resolvase-like"/>
    <property type="match status" value="1"/>
</dbReference>
<feature type="domain" description="Resolvase/invertase-type recombinase catalytic" evidence="5">
    <location>
        <begin position="2"/>
        <end position="136"/>
    </location>
</feature>
<accession>A0A816SJB1</accession>
<dbReference type="Pfam" id="PF00239">
    <property type="entry name" value="Resolvase"/>
    <property type="match status" value="1"/>
</dbReference>
<evidence type="ECO:0000256" key="4">
    <source>
        <dbReference type="ARBA" id="ARBA00023172"/>
    </source>
</evidence>
<reference evidence="6" key="1">
    <citation type="submission" date="2021-02" db="EMBL/GenBank/DDBJ databases">
        <authorList>
            <person name="Nowell W R."/>
        </authorList>
    </citation>
    <scope>NUCLEOTIDE SEQUENCE</scope>
</reference>
<evidence type="ECO:0000256" key="3">
    <source>
        <dbReference type="ARBA" id="ARBA00023125"/>
    </source>
</evidence>
<dbReference type="GO" id="GO:0000150">
    <property type="term" value="F:DNA strand exchange activity"/>
    <property type="evidence" value="ECO:0007669"/>
    <property type="project" value="InterPro"/>
</dbReference>
<dbReference type="Gene3D" id="3.40.50.1390">
    <property type="entry name" value="Resolvase, N-terminal catalytic domain"/>
    <property type="match status" value="1"/>
</dbReference>
<gene>
    <name evidence="7" type="ORF">UXM345_LOCUS7079</name>
    <name evidence="6" type="ORF">XDN619_LOCUS15416</name>
</gene>
<dbReference type="Pfam" id="PF02796">
    <property type="entry name" value="HTH_7"/>
    <property type="match status" value="1"/>
</dbReference>
<dbReference type="FunFam" id="3.40.50.1390:FF:000001">
    <property type="entry name" value="DNA recombinase"/>
    <property type="match status" value="1"/>
</dbReference>
<keyword evidence="2" id="KW-0229">DNA integration</keyword>
<dbReference type="EMBL" id="CAJOBF010000579">
    <property type="protein sequence ID" value="CAF3838676.1"/>
    <property type="molecule type" value="Genomic_DNA"/>
</dbReference>
<evidence type="ECO:0000313" key="8">
    <source>
        <dbReference type="Proteomes" id="UP000663887"/>
    </source>
</evidence>
<dbReference type="SUPFAM" id="SSF46689">
    <property type="entry name" value="Homeodomain-like"/>
    <property type="match status" value="1"/>
</dbReference>
<organism evidence="6 8">
    <name type="scientific">Rotaria magnacalcarata</name>
    <dbReference type="NCBI Taxonomy" id="392030"/>
    <lineage>
        <taxon>Eukaryota</taxon>
        <taxon>Metazoa</taxon>
        <taxon>Spiralia</taxon>
        <taxon>Gnathifera</taxon>
        <taxon>Rotifera</taxon>
        <taxon>Eurotatoria</taxon>
        <taxon>Bdelloidea</taxon>
        <taxon>Philodinida</taxon>
        <taxon>Philodinidae</taxon>
        <taxon>Rotaria</taxon>
    </lineage>
</organism>